<keyword evidence="3" id="KW-0963">Cytoplasm</keyword>
<dbReference type="InterPro" id="IPR016024">
    <property type="entry name" value="ARM-type_fold"/>
</dbReference>
<evidence type="ECO:0000256" key="1">
    <source>
        <dbReference type="ARBA" id="ARBA00004544"/>
    </source>
</evidence>
<dbReference type="PRINTS" id="PR01802">
    <property type="entry name" value="SYNEMBRYN"/>
</dbReference>
<dbReference type="Proteomes" id="UP000051574">
    <property type="component" value="Unassembled WGS sequence"/>
</dbReference>
<feature type="non-terminal residue" evidence="6">
    <location>
        <position position="286"/>
    </location>
</feature>
<accession>A0A0T6B4J7</accession>
<evidence type="ECO:0000313" key="7">
    <source>
        <dbReference type="Proteomes" id="UP000051574"/>
    </source>
</evidence>
<keyword evidence="7" id="KW-1185">Reference proteome</keyword>
<dbReference type="OrthoDB" id="5585685at2759"/>
<evidence type="ECO:0000256" key="2">
    <source>
        <dbReference type="ARBA" id="ARBA00009049"/>
    </source>
</evidence>
<dbReference type="SUPFAM" id="SSF48371">
    <property type="entry name" value="ARM repeat"/>
    <property type="match status" value="1"/>
</dbReference>
<protein>
    <recommendedName>
        <fullName evidence="8">Synembryn-A</fullName>
    </recommendedName>
</protein>
<dbReference type="EMBL" id="LJIG01009927">
    <property type="protein sequence ID" value="KRT82101.1"/>
    <property type="molecule type" value="Genomic_DNA"/>
</dbReference>
<dbReference type="GO" id="GO:0001965">
    <property type="term" value="F:G-protein alpha-subunit binding"/>
    <property type="evidence" value="ECO:0007669"/>
    <property type="project" value="TreeGrafter"/>
</dbReference>
<keyword evidence="5" id="KW-0143">Chaperone</keyword>
<keyword evidence="4" id="KW-0344">Guanine-nucleotide releasing factor</keyword>
<dbReference type="PANTHER" id="PTHR12425">
    <property type="entry name" value="SYNEMBRYN"/>
    <property type="match status" value="1"/>
</dbReference>
<comment type="similarity">
    <text evidence="2">Belongs to the synembryn family.</text>
</comment>
<dbReference type="GO" id="GO:0007186">
    <property type="term" value="P:G protein-coupled receptor signaling pathway"/>
    <property type="evidence" value="ECO:0007669"/>
    <property type="project" value="TreeGrafter"/>
</dbReference>
<evidence type="ECO:0000256" key="4">
    <source>
        <dbReference type="ARBA" id="ARBA00022658"/>
    </source>
</evidence>
<gene>
    <name evidence="6" type="ORF">AMK59_4676</name>
</gene>
<evidence type="ECO:0000256" key="3">
    <source>
        <dbReference type="ARBA" id="ARBA00022490"/>
    </source>
</evidence>
<evidence type="ECO:0008006" key="8">
    <source>
        <dbReference type="Google" id="ProtNLM"/>
    </source>
</evidence>
<sequence>MDEEEECHYSNLVSVLHDLLLVNTEEDDKKFDLDAHIIHLLLNIPDECLKPLIHPLQEDEDITNDMKYEQYNTSTLHEILRYLKSRFVPEPEVKYQNEILSPVLSVMIKLAKSDRIMRKYFRLQILPPLRDIHTRPEQGNTIRNCLCRLLTSPITQVRDLAADLIFVLCKENVGRMIKYTGYGNAAGMFATRGLLNGANGDTENYSSASEDSETEEYNEFKHGINPVTGCYQEPKPSPTANMTEEQKEYEAMKLVELMDNLTRKGIVRPCRIGADGKPEPIEHVLQ</sequence>
<evidence type="ECO:0000256" key="5">
    <source>
        <dbReference type="ARBA" id="ARBA00023186"/>
    </source>
</evidence>
<reference evidence="6 7" key="1">
    <citation type="submission" date="2015-09" db="EMBL/GenBank/DDBJ databases">
        <title>Draft genome of the scarab beetle Oryctes borbonicus.</title>
        <authorList>
            <person name="Meyer J.M."/>
            <person name="Markov G.V."/>
            <person name="Baskaran P."/>
            <person name="Herrmann M."/>
            <person name="Sommer R.J."/>
            <person name="Roedelsperger C."/>
        </authorList>
    </citation>
    <scope>NUCLEOTIDE SEQUENCE [LARGE SCALE GENOMIC DNA]</scope>
    <source>
        <strain evidence="6">OB123</strain>
        <tissue evidence="6">Whole animal</tissue>
    </source>
</reference>
<dbReference type="AlphaFoldDB" id="A0A0T6B4J7"/>
<dbReference type="GO" id="GO:0005085">
    <property type="term" value="F:guanyl-nucleotide exchange factor activity"/>
    <property type="evidence" value="ECO:0007669"/>
    <property type="project" value="UniProtKB-KW"/>
</dbReference>
<proteinExistence type="inferred from homology"/>
<dbReference type="PANTHER" id="PTHR12425:SF5">
    <property type="entry name" value="SYNEMBRYN"/>
    <property type="match status" value="1"/>
</dbReference>
<dbReference type="InterPro" id="IPR008376">
    <property type="entry name" value="Chaperone_Ric-8_A/B"/>
</dbReference>
<evidence type="ECO:0000313" key="6">
    <source>
        <dbReference type="EMBL" id="KRT82101.1"/>
    </source>
</evidence>
<organism evidence="6 7">
    <name type="scientific">Oryctes borbonicus</name>
    <dbReference type="NCBI Taxonomy" id="1629725"/>
    <lineage>
        <taxon>Eukaryota</taxon>
        <taxon>Metazoa</taxon>
        <taxon>Ecdysozoa</taxon>
        <taxon>Arthropoda</taxon>
        <taxon>Hexapoda</taxon>
        <taxon>Insecta</taxon>
        <taxon>Pterygota</taxon>
        <taxon>Neoptera</taxon>
        <taxon>Endopterygota</taxon>
        <taxon>Coleoptera</taxon>
        <taxon>Polyphaga</taxon>
        <taxon>Scarabaeiformia</taxon>
        <taxon>Scarabaeidae</taxon>
        <taxon>Dynastinae</taxon>
        <taxon>Oryctes</taxon>
    </lineage>
</organism>
<comment type="caution">
    <text evidence="6">The sequence shown here is derived from an EMBL/GenBank/DDBJ whole genome shotgun (WGS) entry which is preliminary data.</text>
</comment>
<dbReference type="Pfam" id="PF10165">
    <property type="entry name" value="Ric8"/>
    <property type="match status" value="1"/>
</dbReference>
<dbReference type="InterPro" id="IPR019318">
    <property type="entry name" value="Gua_nucleotide_exch_fac_Ric8"/>
</dbReference>
<dbReference type="GO" id="GO:0005938">
    <property type="term" value="C:cell cortex"/>
    <property type="evidence" value="ECO:0007669"/>
    <property type="project" value="UniProtKB-SubCell"/>
</dbReference>
<name>A0A0T6B4J7_9SCAR</name>
<comment type="subcellular location">
    <subcellularLocation>
        <location evidence="1">Cytoplasm</location>
        <location evidence="1">Cell cortex</location>
    </subcellularLocation>
</comment>